<dbReference type="Proteomes" id="UP000734854">
    <property type="component" value="Unassembled WGS sequence"/>
</dbReference>
<accession>A0A8J5I1E5</accession>
<keyword evidence="2" id="KW-1185">Reference proteome</keyword>
<gene>
    <name evidence="1" type="ORF">ZIOFF_016200</name>
</gene>
<comment type="caution">
    <text evidence="1">The sequence shown here is derived from an EMBL/GenBank/DDBJ whole genome shotgun (WGS) entry which is preliminary data.</text>
</comment>
<proteinExistence type="predicted"/>
<sequence>MATTWLQSTAMSFIPTEQSSTASSPTDSNDGRTWYNTIDMTKVSTSQQPQDPSWQNIMNILCPSEETPIILPAKRKEQASPRLPSYDSYAGEVRPWPSVHQSIDYPMTGEEEFIAVLSQQNTDSDTEDLQCSLNSYYCGITEGDGEMELPYPIKIIPEIIAAGQELEEHWELEYTQLAQLTEHLYSSSAISTYRPPVDTTMGPPNYPPTVEIGEVSGQKPSFEGYRGSGKFKSKDYSEMWNLPSTFQHTGAMFIIPTHLGKFDEVFMRWESITKNLVSLQGFTDATSEAEFM</sequence>
<evidence type="ECO:0000313" key="2">
    <source>
        <dbReference type="Proteomes" id="UP000734854"/>
    </source>
</evidence>
<reference evidence="1 2" key="1">
    <citation type="submission" date="2020-08" db="EMBL/GenBank/DDBJ databases">
        <title>Plant Genome Project.</title>
        <authorList>
            <person name="Zhang R.-G."/>
        </authorList>
    </citation>
    <scope>NUCLEOTIDE SEQUENCE [LARGE SCALE GENOMIC DNA]</scope>
    <source>
        <tissue evidence="1">Rhizome</tissue>
    </source>
</reference>
<organism evidence="1 2">
    <name type="scientific">Zingiber officinale</name>
    <name type="common">Ginger</name>
    <name type="synonym">Amomum zingiber</name>
    <dbReference type="NCBI Taxonomy" id="94328"/>
    <lineage>
        <taxon>Eukaryota</taxon>
        <taxon>Viridiplantae</taxon>
        <taxon>Streptophyta</taxon>
        <taxon>Embryophyta</taxon>
        <taxon>Tracheophyta</taxon>
        <taxon>Spermatophyta</taxon>
        <taxon>Magnoliopsida</taxon>
        <taxon>Liliopsida</taxon>
        <taxon>Zingiberales</taxon>
        <taxon>Zingiberaceae</taxon>
        <taxon>Zingiber</taxon>
    </lineage>
</organism>
<name>A0A8J5I1E5_ZINOF</name>
<dbReference type="EMBL" id="JACMSC010000004">
    <property type="protein sequence ID" value="KAG6526218.1"/>
    <property type="molecule type" value="Genomic_DNA"/>
</dbReference>
<evidence type="ECO:0000313" key="1">
    <source>
        <dbReference type="EMBL" id="KAG6526218.1"/>
    </source>
</evidence>
<protein>
    <submittedName>
        <fullName evidence="1">Uncharacterized protein</fullName>
    </submittedName>
</protein>
<dbReference type="AlphaFoldDB" id="A0A8J5I1E5"/>